<dbReference type="Proteomes" id="UP000644660">
    <property type="component" value="Unassembled WGS sequence"/>
</dbReference>
<keyword evidence="5" id="KW-0677">Repeat</keyword>
<dbReference type="GO" id="GO:0003723">
    <property type="term" value="F:RNA binding"/>
    <property type="evidence" value="ECO:0007669"/>
    <property type="project" value="TreeGrafter"/>
</dbReference>
<dbReference type="SUPFAM" id="SSF48452">
    <property type="entry name" value="TPR-like"/>
    <property type="match status" value="2"/>
</dbReference>
<dbReference type="SUPFAM" id="SSF50249">
    <property type="entry name" value="Nucleic acid-binding proteins"/>
    <property type="match status" value="11"/>
</dbReference>
<dbReference type="InterPro" id="IPR003029">
    <property type="entry name" value="S1_domain"/>
</dbReference>
<evidence type="ECO:0000256" key="1">
    <source>
        <dbReference type="ARBA" id="ARBA00004604"/>
    </source>
</evidence>
<evidence type="ECO:0000313" key="13">
    <source>
        <dbReference type="Proteomes" id="UP000644660"/>
    </source>
</evidence>
<dbReference type="RefSeq" id="XP_041404961.1">
    <property type="nucleotide sequence ID" value="XM_041549027.1"/>
</dbReference>
<dbReference type="EMBL" id="CAEFZW010000002">
    <property type="protein sequence ID" value="CAB4252923.1"/>
    <property type="molecule type" value="Genomic_DNA"/>
</dbReference>
<evidence type="ECO:0000256" key="7">
    <source>
        <dbReference type="ARBA" id="ARBA00055575"/>
    </source>
</evidence>
<feature type="region of interest" description="Disordered" evidence="10">
    <location>
        <begin position="1397"/>
        <end position="1421"/>
    </location>
</feature>
<dbReference type="OrthoDB" id="412781at2759"/>
<feature type="domain" description="S1 motif" evidence="11">
    <location>
        <begin position="677"/>
        <end position="756"/>
    </location>
</feature>
<feature type="domain" description="S1 motif" evidence="11">
    <location>
        <begin position="1251"/>
        <end position="1322"/>
    </location>
</feature>
<evidence type="ECO:0000256" key="10">
    <source>
        <dbReference type="SAM" id="MobiDB-lite"/>
    </source>
</evidence>
<feature type="compositionally biased region" description="Acidic residues" evidence="10">
    <location>
        <begin position="1339"/>
        <end position="1365"/>
    </location>
</feature>
<feature type="region of interest" description="Disordered" evidence="10">
    <location>
        <begin position="1"/>
        <end position="47"/>
    </location>
</feature>
<feature type="compositionally biased region" description="Polar residues" evidence="10">
    <location>
        <begin position="21"/>
        <end position="31"/>
    </location>
</feature>
<comment type="caution">
    <text evidence="12">The sequence shown here is derived from an EMBL/GenBank/DDBJ whole genome shotgun (WGS) entry which is preliminary data.</text>
</comment>
<feature type="domain" description="S1 motif" evidence="11">
    <location>
        <begin position="881"/>
        <end position="955"/>
    </location>
</feature>
<keyword evidence="3" id="KW-0698">rRNA processing</keyword>
<evidence type="ECO:0000256" key="9">
    <source>
        <dbReference type="ARBA" id="ARBA00076674"/>
    </source>
</evidence>
<feature type="domain" description="S1 motif" evidence="11">
    <location>
        <begin position="118"/>
        <end position="228"/>
    </location>
</feature>
<proteinExistence type="predicted"/>
<feature type="domain" description="S1 motif" evidence="11">
    <location>
        <begin position="781"/>
        <end position="850"/>
    </location>
</feature>
<dbReference type="CDD" id="cd05702">
    <property type="entry name" value="S1_Rrp5_repeat_hs11_sc8"/>
    <property type="match status" value="1"/>
</dbReference>
<dbReference type="GO" id="GO:0032040">
    <property type="term" value="C:small-subunit processome"/>
    <property type="evidence" value="ECO:0007669"/>
    <property type="project" value="TreeGrafter"/>
</dbReference>
<evidence type="ECO:0000313" key="12">
    <source>
        <dbReference type="EMBL" id="CAB4252923.1"/>
    </source>
</evidence>
<dbReference type="PANTHER" id="PTHR23270">
    <property type="entry name" value="PROGRAMMED CELL DEATH PROTEIN 11 PRE-RRNA PROCESSING PROTEIN RRP5"/>
    <property type="match status" value="1"/>
</dbReference>
<feature type="domain" description="S1 motif" evidence="11">
    <location>
        <begin position="1163"/>
        <end position="1231"/>
    </location>
</feature>
<sequence length="1705" mass="191062">MAPSTKRKRDEEFPLAREDATQQPVASSLVRTTEEVSFPRGGASALTPLELKQVANEAANDVLFGNDKAVPETSRPKKKKKTTKKDKTEDTEKSQSDVTKEESSDIIQHIGFKNLKVGSYLLGQVSNISKNDICVTFPDGISGYVNMAHISEQFTTMLEDMDEEMEEKENKDEYDSSDDEAQDKINELPDLHNYFKIGQWLRSYITVNTALETRTKRNNKKRIELSVEPSIVNAFTEEDLVKNCTVQCAVKSIEDHGAILDIGVDGFTGFISKSDVPSLKDLLPGTVFLGNIIKRTDRTVTVNTILSNKKNKITQISAVDAVLPGQTVDLLCEEVSENGIIGKAFGLVPGFIGLSHLRVFKQDSIKHKYAVGSNIQCRIIAALITDDSERTLMLSVLPSIQSLETSLSSTEALTAFPVGYTFESSKVLGVDSQYLYLQLNDDHIGRVHKSNIGTLESKDNLKARVLGFDLVDNVYEMTTNPDTVNLKYLRPSDIPVGELLTGCEIINVSSSGIELKILNGQFTAKVPSLHISDIRLVYPERKFKIASKVKGRVLAVDHRGTIFVTLKKSLVNIEDKEIPLVVSYQTAEDIKSKNEKTIASVQKFTPSGAILTFFGGITGFLPNAEISEVFVKKPEQHLRLGQTVSVKLLNVDGENHRILASCKISNQKAQEQKEKIQDIIPGRTTMKVTVMEKTKESLIVEVPELGLRGVIYVGQLSDDRIETNRAAIKKVIVGSELEGLVIDKDTRTHIFNLSLKKSLIRDAKKKMLPLTYEDIKRTDKSTPLHGYIKSISDRGIFVAFNGKFVGLVLPSYAAESRDIDISKIYYVNQSVTAHILRMDDVNKRFLLTLRKSNEEKKAPKDDKNFEAIDPMVKSLDDFVFGKIVKCKIVGIKKTQLNVALADNIQGKIDVSEVFDDINMIKNKKEPLNVFKKDEIIEARIIGSHDAKSHKFLSTPIQIAKGSVLELTIKPSALKAKSYTPTELTNVKINDELVGYVNNYRNDILWLTISPSLSARISAFDLIESEKSLPENIEQSFPIGSVIPIKVEGIDSEHNCVSAVTGPHKEKTISDLVVGSKVPARISKVGDNYVLLDLGNKLTGISFATDALNDYSVSLKDTFNNKINKMVVATIVSVDIENKKINLSLRSDNAKTKSITSHNDIKEGDIVQGIVKRVMDKGIFVYLSSKIDAFVPISKLSDSYLKEWKKFYRPMQPVVGKVVQCDEDSRILLTLRESEINGEVQVLKNYNTIQAGDIFNGSVKNVTDFGVFIKLDNTVNCSGLAHISEISDERPEDIAALFGPGDRVKAVVIKTNPEKKQLSLSLKASHFSKGNQVEKKTEKVEEEADEEIQFTNDIDSDDDMDVDEEETKPKRDITTMSTDGLSLSTDFDWTASILDQANEVESESESDEDFTESKKHKHRRRKEKIVEDKTIDINTRAPESVSDFERLIIGNPNSSVIWMNYMAFQLQLSEIDKAREIAERSLKTINFREEAEKLNIWIAMLNLENTFGSSETLDDVFKRACQYMDSFTIHNKLISIYQMSQKLDAAAELFKTTAKKFGAEKVSIWVSWGDFLISNKRNDEAASALSSALKALPKRDHIEVVKKFAQLEFLKGESEKGRSLFEGLISDASKRIDIWNVYIDQEMKIKEKTKVEDLFERVILKKLSKKQAKFFFNKWLRFEEANDDIKTSDYVKAKATEYVEKNNKDE</sequence>
<evidence type="ECO:0000256" key="6">
    <source>
        <dbReference type="ARBA" id="ARBA00023242"/>
    </source>
</evidence>
<evidence type="ECO:0000256" key="4">
    <source>
        <dbReference type="ARBA" id="ARBA00022553"/>
    </source>
</evidence>
<feature type="domain" description="S1 motif" evidence="11">
    <location>
        <begin position="594"/>
        <end position="663"/>
    </location>
</feature>
<dbReference type="GO" id="GO:0006364">
    <property type="term" value="P:rRNA processing"/>
    <property type="evidence" value="ECO:0007669"/>
    <property type="project" value="UniProtKB-KW"/>
</dbReference>
<evidence type="ECO:0000259" key="11">
    <source>
        <dbReference type="PROSITE" id="PS50126"/>
    </source>
</evidence>
<dbReference type="Gene3D" id="1.25.40.10">
    <property type="entry name" value="Tetratricopeptide repeat domain"/>
    <property type="match status" value="1"/>
</dbReference>
<keyword evidence="13" id="KW-1185">Reference proteome</keyword>
<dbReference type="CDD" id="cd05706">
    <property type="entry name" value="S1_Rrp5_repeat_sc10"/>
    <property type="match status" value="1"/>
</dbReference>
<dbReference type="CDD" id="cd05693">
    <property type="entry name" value="S1_Rrp5_repeat_hs1_sc1"/>
    <property type="match status" value="1"/>
</dbReference>
<accession>A0A8H2VCX8</accession>
<feature type="region of interest" description="Disordered" evidence="10">
    <location>
        <begin position="1330"/>
        <end position="1378"/>
    </location>
</feature>
<feature type="region of interest" description="Disordered" evidence="10">
    <location>
        <begin position="62"/>
        <end position="103"/>
    </location>
</feature>
<name>A0A8H2VCX8_9SACH</name>
<dbReference type="InterPro" id="IPR048059">
    <property type="entry name" value="Rrp5_S1_rpt_hs1_sc1"/>
</dbReference>
<dbReference type="InterPro" id="IPR012340">
    <property type="entry name" value="NA-bd_OB-fold"/>
</dbReference>
<dbReference type="PANTHER" id="PTHR23270:SF10">
    <property type="entry name" value="PROTEIN RRP5 HOMOLOG"/>
    <property type="match status" value="1"/>
</dbReference>
<keyword evidence="4" id="KW-0597">Phosphoprotein</keyword>
<dbReference type="SMART" id="SM00316">
    <property type="entry name" value="S1"/>
    <property type="match status" value="13"/>
</dbReference>
<feature type="domain" description="S1 motif" evidence="11">
    <location>
        <begin position="497"/>
        <end position="567"/>
    </location>
</feature>
<dbReference type="FunFam" id="2.40.50.140:FF:000103">
    <property type="entry name" value="protein RRP5 homolog"/>
    <property type="match status" value="1"/>
</dbReference>
<dbReference type="Gene3D" id="2.40.50.140">
    <property type="entry name" value="Nucleic acid-binding proteins"/>
    <property type="match status" value="10"/>
</dbReference>
<dbReference type="SMART" id="SM00386">
    <property type="entry name" value="HAT"/>
    <property type="match status" value="6"/>
</dbReference>
<organism evidence="12 13">
    <name type="scientific">Maudiozyma barnettii</name>
    <dbReference type="NCBI Taxonomy" id="61262"/>
    <lineage>
        <taxon>Eukaryota</taxon>
        <taxon>Fungi</taxon>
        <taxon>Dikarya</taxon>
        <taxon>Ascomycota</taxon>
        <taxon>Saccharomycotina</taxon>
        <taxon>Saccharomycetes</taxon>
        <taxon>Saccharomycetales</taxon>
        <taxon>Saccharomycetaceae</taxon>
        <taxon>Maudiozyma</taxon>
    </lineage>
</organism>
<dbReference type="FunFam" id="2.40.50.140:FF:000196">
    <property type="entry name" value="rRNA biogenesis protein RRP5"/>
    <property type="match status" value="1"/>
</dbReference>
<reference evidence="12 13" key="1">
    <citation type="submission" date="2020-05" db="EMBL/GenBank/DDBJ databases">
        <authorList>
            <person name="Casaregola S."/>
            <person name="Devillers H."/>
            <person name="Grondin C."/>
        </authorList>
    </citation>
    <scope>NUCLEOTIDE SEQUENCE [LARGE SCALE GENOMIC DNA]</scope>
    <source>
        <strain evidence="12 13">CLIB 1767</strain>
    </source>
</reference>
<comment type="function">
    <text evidence="7">Involved in the biogenesis of rRNA. Required for the formation of 18S and 5.8S rRNA.</text>
</comment>
<feature type="compositionally biased region" description="Acidic residues" evidence="10">
    <location>
        <begin position="1397"/>
        <end position="1409"/>
    </location>
</feature>
<feature type="compositionally biased region" description="Basic and acidic residues" evidence="10">
    <location>
        <begin position="85"/>
        <end position="103"/>
    </location>
</feature>
<dbReference type="InterPro" id="IPR003107">
    <property type="entry name" value="HAT"/>
</dbReference>
<evidence type="ECO:0000256" key="3">
    <source>
        <dbReference type="ARBA" id="ARBA00022552"/>
    </source>
</evidence>
<dbReference type="InterPro" id="IPR048058">
    <property type="entry name" value="Rrp5_S1_rpt_hs11_sc8"/>
</dbReference>
<feature type="domain" description="S1 motif" evidence="11">
    <location>
        <begin position="1074"/>
        <end position="1145"/>
    </location>
</feature>
<feature type="compositionally biased region" description="Basic and acidic residues" evidence="10">
    <location>
        <begin position="8"/>
        <end position="20"/>
    </location>
</feature>
<dbReference type="InterPro" id="IPR011990">
    <property type="entry name" value="TPR-like_helical_dom_sf"/>
</dbReference>
<evidence type="ECO:0000256" key="8">
    <source>
        <dbReference type="ARBA" id="ARBA00073619"/>
    </source>
</evidence>
<dbReference type="PROSITE" id="PS50126">
    <property type="entry name" value="S1"/>
    <property type="match status" value="9"/>
</dbReference>
<comment type="subcellular location">
    <subcellularLocation>
        <location evidence="1">Nucleus</location>
        <location evidence="1">Nucleolus</location>
    </subcellularLocation>
</comment>
<keyword evidence="2" id="KW-0690">Ribosome biogenesis</keyword>
<dbReference type="Pfam" id="PF00575">
    <property type="entry name" value="S1"/>
    <property type="match status" value="3"/>
</dbReference>
<evidence type="ECO:0000256" key="2">
    <source>
        <dbReference type="ARBA" id="ARBA00022517"/>
    </source>
</evidence>
<protein>
    <recommendedName>
        <fullName evidence="8">rRNA biogenesis protein RRP5</fullName>
    </recommendedName>
    <alternativeName>
        <fullName evidence="9">Ribosomal RNA-processing protein 5</fullName>
    </alternativeName>
</protein>
<dbReference type="InterPro" id="IPR045209">
    <property type="entry name" value="Rrp5"/>
</dbReference>
<evidence type="ECO:0000256" key="5">
    <source>
        <dbReference type="ARBA" id="ARBA00022737"/>
    </source>
</evidence>
<dbReference type="GeneID" id="64856064"/>
<keyword evidence="6" id="KW-0539">Nucleus</keyword>
<dbReference type="FunFam" id="2.40.50.140:FF:000155">
    <property type="entry name" value="rRNA biogenesis protein RRP5"/>
    <property type="match status" value="1"/>
</dbReference>
<gene>
    <name evidence="12" type="ORF">KABA2_02S07546</name>
</gene>